<accession>A0A0D1ZYW7</accession>
<sequence length="256" mass="28692">MSSQSTFYETADWPLQPSPRNSAASSLSLASENASIHFSNFPLPPTPSTSRPPSDTSRVSSSTAAIHTIHVPLSRPFTISFLKGSKLFRLRFSQIELEKNVAGSVKRILLSDSSATVTPMIHSFSDQRLPIIPHLEQPVTSTSSHISRISFLEEQTLQSGQTLFQAEPQYTFEAWEDCVKFQEAILGQTIVFTAGIAEAKSKGRGEECISQNLRVLRGRTGRQVILFFTNSQRRERKKYITIPRKYPMDSFSTSRY</sequence>
<feature type="compositionally biased region" description="Low complexity" evidence="1">
    <location>
        <begin position="48"/>
        <end position="61"/>
    </location>
</feature>
<reference evidence="2 3" key="1">
    <citation type="submission" date="2015-01" db="EMBL/GenBank/DDBJ databases">
        <title>The Genome Sequence of Exophiala spinifera CBS89968.</title>
        <authorList>
            <consortium name="The Broad Institute Genomics Platform"/>
            <person name="Cuomo C."/>
            <person name="de Hoog S."/>
            <person name="Gorbushina A."/>
            <person name="Stielow B."/>
            <person name="Teixiera M."/>
            <person name="Abouelleil A."/>
            <person name="Chapman S.B."/>
            <person name="Priest M."/>
            <person name="Young S.K."/>
            <person name="Wortman J."/>
            <person name="Nusbaum C."/>
            <person name="Birren B."/>
        </authorList>
    </citation>
    <scope>NUCLEOTIDE SEQUENCE [LARGE SCALE GENOMIC DNA]</scope>
    <source>
        <strain evidence="2 3">CBS 89968</strain>
    </source>
</reference>
<dbReference type="GeneID" id="27332135"/>
<dbReference type="Proteomes" id="UP000053328">
    <property type="component" value="Unassembled WGS sequence"/>
</dbReference>
<keyword evidence="3" id="KW-1185">Reference proteome</keyword>
<dbReference type="AlphaFoldDB" id="A0A0D1ZYW7"/>
<dbReference type="HOGENOM" id="CLU_081029_0_0_1"/>
<feature type="region of interest" description="Disordered" evidence="1">
    <location>
        <begin position="1"/>
        <end position="28"/>
    </location>
</feature>
<proteinExistence type="predicted"/>
<dbReference type="RefSeq" id="XP_016238073.1">
    <property type="nucleotide sequence ID" value="XM_016379396.1"/>
</dbReference>
<evidence type="ECO:0000313" key="3">
    <source>
        <dbReference type="Proteomes" id="UP000053328"/>
    </source>
</evidence>
<gene>
    <name evidence="2" type="ORF">PV08_05052</name>
</gene>
<dbReference type="EMBL" id="KN847494">
    <property type="protein sequence ID" value="KIW17857.1"/>
    <property type="molecule type" value="Genomic_DNA"/>
</dbReference>
<protein>
    <submittedName>
        <fullName evidence="2">Uncharacterized protein</fullName>
    </submittedName>
</protein>
<name>A0A0D1ZYW7_9EURO</name>
<evidence type="ECO:0000313" key="2">
    <source>
        <dbReference type="EMBL" id="KIW17857.1"/>
    </source>
</evidence>
<organism evidence="2 3">
    <name type="scientific">Exophiala spinifera</name>
    <dbReference type="NCBI Taxonomy" id="91928"/>
    <lineage>
        <taxon>Eukaryota</taxon>
        <taxon>Fungi</taxon>
        <taxon>Dikarya</taxon>
        <taxon>Ascomycota</taxon>
        <taxon>Pezizomycotina</taxon>
        <taxon>Eurotiomycetes</taxon>
        <taxon>Chaetothyriomycetidae</taxon>
        <taxon>Chaetothyriales</taxon>
        <taxon>Herpotrichiellaceae</taxon>
        <taxon>Exophiala</taxon>
    </lineage>
</organism>
<evidence type="ECO:0000256" key="1">
    <source>
        <dbReference type="SAM" id="MobiDB-lite"/>
    </source>
</evidence>
<dbReference type="OrthoDB" id="4160190at2759"/>
<dbReference type="VEuPathDB" id="FungiDB:PV08_05052"/>
<feature type="region of interest" description="Disordered" evidence="1">
    <location>
        <begin position="40"/>
        <end position="61"/>
    </location>
</feature>